<dbReference type="AlphaFoldDB" id="A0AA39Y0W7"/>
<keyword evidence="1" id="KW-0285">Flavoprotein</keyword>
<protein>
    <recommendedName>
        <fullName evidence="4">FAD-binding domain-containing protein</fullName>
    </recommendedName>
</protein>
<dbReference type="GO" id="GO:0016491">
    <property type="term" value="F:oxidoreductase activity"/>
    <property type="evidence" value="ECO:0007669"/>
    <property type="project" value="UniProtKB-KW"/>
</dbReference>
<dbReference type="Gene3D" id="3.50.50.60">
    <property type="entry name" value="FAD/NAD(P)-binding domain"/>
    <property type="match status" value="1"/>
</dbReference>
<dbReference type="PRINTS" id="PR00420">
    <property type="entry name" value="RNGMNOXGNASE"/>
</dbReference>
<dbReference type="PANTHER" id="PTHR46865:SF7">
    <property type="entry name" value="MONOOXYGENASE, PUTATIVE (AFU_ORTHOLOGUE AFUA_8G07040)-RELATED"/>
    <property type="match status" value="1"/>
</dbReference>
<gene>
    <name evidence="5" type="ORF">B0T16DRAFT_430323</name>
</gene>
<dbReference type="PANTHER" id="PTHR46865">
    <property type="entry name" value="OXIDOREDUCTASE-RELATED"/>
    <property type="match status" value="1"/>
</dbReference>
<dbReference type="InterPro" id="IPR036188">
    <property type="entry name" value="FAD/NAD-bd_sf"/>
</dbReference>
<proteinExistence type="predicted"/>
<comment type="caution">
    <text evidence="5">The sequence shown here is derived from an EMBL/GenBank/DDBJ whole genome shotgun (WGS) entry which is preliminary data.</text>
</comment>
<dbReference type="Pfam" id="PF01494">
    <property type="entry name" value="FAD_binding_3"/>
    <property type="match status" value="1"/>
</dbReference>
<evidence type="ECO:0000313" key="5">
    <source>
        <dbReference type="EMBL" id="KAK0643951.1"/>
    </source>
</evidence>
<feature type="domain" description="FAD-binding" evidence="4">
    <location>
        <begin position="2"/>
        <end position="339"/>
    </location>
</feature>
<evidence type="ECO:0000256" key="2">
    <source>
        <dbReference type="ARBA" id="ARBA00022827"/>
    </source>
</evidence>
<dbReference type="SUPFAM" id="SSF51905">
    <property type="entry name" value="FAD/NAD(P)-binding domain"/>
    <property type="match status" value="1"/>
</dbReference>
<sequence>MRVLISGAGIAGNALAFWLSRQGHSVTVVERFPSLRASGLQVDLRGHGVEVLRRMGLEAAFLAKKAPEQGIEVVDKHGRRRGFFPSNNLSQLAEPGKPRVQNFTSDYEIMRGDLCQLLFGAAKKANATFVFGKSIRGFTDGDDSVEVNFSDGTTYRYDLLVGADGQRSATRRLLFGQAIEDACYHPFQDTYMAYFTIPRPIKPGEGYVGSIFIATNRRGIMTRRHAEDELQVYIGCNSRDGRLEEARRGGDVPEQKKIWAEIFDGAGWKTEEVMQALRDTESDIYVETPALVKLDRWSKGRVALVGDAAWCPTPTTGVGTTCAMIGAYVLAGEMAKHCRIDRGPEKGDLAMALKGFEDKFMPYMAEIQRGVPVENGGESLTGRIIATSFGISLFHLAVSVASGLNLNLGRWFLKEDVVKGWDLDEYRAVEGMDVASGEHGE</sequence>
<dbReference type="InterPro" id="IPR051704">
    <property type="entry name" value="FAD_aromatic-hydroxylase"/>
</dbReference>
<dbReference type="InterPro" id="IPR002938">
    <property type="entry name" value="FAD-bd"/>
</dbReference>
<dbReference type="EMBL" id="JAULSV010000005">
    <property type="protein sequence ID" value="KAK0643951.1"/>
    <property type="molecule type" value="Genomic_DNA"/>
</dbReference>
<reference evidence="5" key="1">
    <citation type="submission" date="2023-06" db="EMBL/GenBank/DDBJ databases">
        <title>Genome-scale phylogeny and comparative genomics of the fungal order Sordariales.</title>
        <authorList>
            <consortium name="Lawrence Berkeley National Laboratory"/>
            <person name="Hensen N."/>
            <person name="Bonometti L."/>
            <person name="Westerberg I."/>
            <person name="Brannstrom I.O."/>
            <person name="Guillou S."/>
            <person name="Cros-Aarteil S."/>
            <person name="Calhoun S."/>
            <person name="Haridas S."/>
            <person name="Kuo A."/>
            <person name="Mondo S."/>
            <person name="Pangilinan J."/>
            <person name="Riley R."/>
            <person name="Labutti K."/>
            <person name="Andreopoulos B."/>
            <person name="Lipzen A."/>
            <person name="Chen C."/>
            <person name="Yanf M."/>
            <person name="Daum C."/>
            <person name="Ng V."/>
            <person name="Clum A."/>
            <person name="Steindorff A."/>
            <person name="Ohm R."/>
            <person name="Martin F."/>
            <person name="Silar P."/>
            <person name="Natvig D."/>
            <person name="Lalanne C."/>
            <person name="Gautier V."/>
            <person name="Ament-Velasquez S.L."/>
            <person name="Kruys A."/>
            <person name="Hutchinson M.I."/>
            <person name="Powell A.J."/>
            <person name="Barry K."/>
            <person name="Miller A.N."/>
            <person name="Grigoriev I.V."/>
            <person name="Debuchy R."/>
            <person name="Gladieux P."/>
            <person name="Thoren M.H."/>
            <person name="Johannesson H."/>
        </authorList>
    </citation>
    <scope>NUCLEOTIDE SEQUENCE</scope>
    <source>
        <strain evidence="5">SMH2532-1</strain>
    </source>
</reference>
<organism evidence="5 6">
    <name type="scientific">Cercophora newfieldiana</name>
    <dbReference type="NCBI Taxonomy" id="92897"/>
    <lineage>
        <taxon>Eukaryota</taxon>
        <taxon>Fungi</taxon>
        <taxon>Dikarya</taxon>
        <taxon>Ascomycota</taxon>
        <taxon>Pezizomycotina</taxon>
        <taxon>Sordariomycetes</taxon>
        <taxon>Sordariomycetidae</taxon>
        <taxon>Sordariales</taxon>
        <taxon>Lasiosphaeriaceae</taxon>
        <taxon>Cercophora</taxon>
    </lineage>
</organism>
<keyword evidence="2" id="KW-0274">FAD</keyword>
<dbReference type="Gene3D" id="3.30.9.10">
    <property type="entry name" value="D-Amino Acid Oxidase, subunit A, domain 2"/>
    <property type="match status" value="1"/>
</dbReference>
<evidence type="ECO:0000256" key="1">
    <source>
        <dbReference type="ARBA" id="ARBA00022630"/>
    </source>
</evidence>
<evidence type="ECO:0000313" key="6">
    <source>
        <dbReference type="Proteomes" id="UP001174936"/>
    </source>
</evidence>
<accession>A0AA39Y0W7</accession>
<dbReference type="Proteomes" id="UP001174936">
    <property type="component" value="Unassembled WGS sequence"/>
</dbReference>
<evidence type="ECO:0000259" key="4">
    <source>
        <dbReference type="Pfam" id="PF01494"/>
    </source>
</evidence>
<dbReference type="GO" id="GO:0071949">
    <property type="term" value="F:FAD binding"/>
    <property type="evidence" value="ECO:0007669"/>
    <property type="project" value="InterPro"/>
</dbReference>
<keyword evidence="3" id="KW-0560">Oxidoreductase</keyword>
<evidence type="ECO:0000256" key="3">
    <source>
        <dbReference type="ARBA" id="ARBA00023002"/>
    </source>
</evidence>
<name>A0AA39Y0W7_9PEZI</name>
<keyword evidence="6" id="KW-1185">Reference proteome</keyword>